<feature type="domain" description="Mur ligase N-terminal catalytic" evidence="12">
    <location>
        <begin position="30"/>
        <end position="98"/>
    </location>
</feature>
<dbReference type="GeneID" id="92903489"/>
<dbReference type="InterPro" id="IPR005863">
    <property type="entry name" value="UDP-N-AcMur_synth"/>
</dbReference>
<dbReference type="AlphaFoldDB" id="A0A0X8FBD3"/>
<comment type="pathway">
    <text evidence="10 11">Cell wall biogenesis; peptidoglycan biosynthesis.</text>
</comment>
<keyword evidence="7 10" id="KW-0573">Peptidoglycan synthesis</keyword>
<dbReference type="Proteomes" id="UP000234239">
    <property type="component" value="Unassembled WGS sequence"/>
</dbReference>
<accession>A0A0X8FBD3</accession>
<evidence type="ECO:0000256" key="10">
    <source>
        <dbReference type="HAMAP-Rule" id="MF_02019"/>
    </source>
</evidence>
<dbReference type="InterPro" id="IPR013221">
    <property type="entry name" value="Mur_ligase_cen"/>
</dbReference>
<evidence type="ECO:0000256" key="1">
    <source>
        <dbReference type="ARBA" id="ARBA00022490"/>
    </source>
</evidence>
<keyword evidence="6 10" id="KW-0133">Cell shape</keyword>
<keyword evidence="17" id="KW-1185">Reference proteome</keyword>
<dbReference type="GO" id="GO:0005524">
    <property type="term" value="F:ATP binding"/>
    <property type="evidence" value="ECO:0007669"/>
    <property type="project" value="UniProtKB-UniRule"/>
</dbReference>
<keyword evidence="4 10" id="KW-0547">Nucleotide-binding</keyword>
<evidence type="ECO:0000259" key="14">
    <source>
        <dbReference type="Pfam" id="PF08245"/>
    </source>
</evidence>
<dbReference type="InterPro" id="IPR004101">
    <property type="entry name" value="Mur_ligase_C"/>
</dbReference>
<evidence type="ECO:0000313" key="15">
    <source>
        <dbReference type="EMBL" id="AMB94220.1"/>
    </source>
</evidence>
<reference evidence="15 17" key="1">
    <citation type="journal article" date="2016" name="Genome Announc.">
        <title>Complete Genome Sequences of Aerococcus christensenii CCUG 28831T, Aerococcus sanguinicola CCUG 43001T, Aerococcus urinae CCUG 36881T, Aerococcus urinaeequi CCUG 28094T, Aerococcus urinaehominis CCUG 42038 BT, and Aerococcus viridans CCUG 4311T.</title>
        <authorList>
            <person name="Carkaci D."/>
            <person name="Dargis R."/>
            <person name="Nielsen X.C."/>
            <person name="Skovgaard O."/>
            <person name="Fuursted K."/>
            <person name="Christensen J.J."/>
        </authorList>
    </citation>
    <scope>NUCLEOTIDE SEQUENCE [LARGE SCALE GENOMIC DNA]</scope>
    <source>
        <strain evidence="15 17">CCUG43001</strain>
    </source>
</reference>
<comment type="function">
    <text evidence="10 11">Involved in cell wall formation. Catalyzes the final step in the synthesis of UDP-N-acetylmuramoyl-pentapeptide, the precursor of murein.</text>
</comment>
<dbReference type="InterPro" id="IPR036565">
    <property type="entry name" value="Mur-like_cat_sf"/>
</dbReference>
<sequence>MKKLALNEIAKAVQGQVQAEDPDAVWLDHVVFDARQAQPGSLFVPLSGQRDGHDFAQQALDNGAVAAFWSKDPAQAPAGLALIQVSDTLAALHDLAAYYLSLIQPKVVAITGSSGKTTTKDMTAACLSVAYRVHKTQGNYNNEIGVPITILEMPEETEVLVLEMGMSNFGEIRELSLLAQPDLAVITMIGEDHLEFLKTKANIAKAKLEILDGLKEGGSFIYPGEEDLITSQLGNIREDIETLSVGLTENQDVYALDIIVDQYQTQFSSNLSPTVQLTIPVSGRYNVVNALDACAVSYRLGLSIEQIQDALANFQMTANRTAWIEGINESQVLDDTYNASPSAMKAVISNFVQVPRAGDAQQGRKLYVLADMLELGPDAGQLHASVAEVLALEDQDQVLLYGLEMEALYERLLAAGQARPDQVHYFKEDKAALIAWLENHTRHYDQILVKGSHGMGLLEVVEALRRPDIESQAKED</sequence>
<dbReference type="Proteomes" id="UP000069912">
    <property type="component" value="Chromosome"/>
</dbReference>
<keyword evidence="5 10" id="KW-0067">ATP-binding</keyword>
<evidence type="ECO:0000256" key="7">
    <source>
        <dbReference type="ARBA" id="ARBA00022984"/>
    </source>
</evidence>
<keyword evidence="2 10" id="KW-0436">Ligase</keyword>
<evidence type="ECO:0000259" key="13">
    <source>
        <dbReference type="Pfam" id="PF02875"/>
    </source>
</evidence>
<dbReference type="Pfam" id="PF02875">
    <property type="entry name" value="Mur_ligase_C"/>
    <property type="match status" value="1"/>
</dbReference>
<evidence type="ECO:0000256" key="2">
    <source>
        <dbReference type="ARBA" id="ARBA00022598"/>
    </source>
</evidence>
<feature type="domain" description="Mur ligase central" evidence="14">
    <location>
        <begin position="110"/>
        <end position="296"/>
    </location>
</feature>
<evidence type="ECO:0000256" key="6">
    <source>
        <dbReference type="ARBA" id="ARBA00022960"/>
    </source>
</evidence>
<keyword evidence="8 10" id="KW-0131">Cell cycle</keyword>
<dbReference type="GO" id="GO:0008360">
    <property type="term" value="P:regulation of cell shape"/>
    <property type="evidence" value="ECO:0007669"/>
    <property type="project" value="UniProtKB-KW"/>
</dbReference>
<protein>
    <recommendedName>
        <fullName evidence="10 11">UDP-N-acetylmuramoyl-tripeptide--D-alanyl-D-alanine ligase</fullName>
        <ecNumber evidence="10 11">6.3.2.10</ecNumber>
    </recommendedName>
    <alternativeName>
        <fullName evidence="10">D-alanyl-D-alanine-adding enzyme</fullName>
    </alternativeName>
</protein>
<dbReference type="Gene3D" id="3.40.1190.10">
    <property type="entry name" value="Mur-like, catalytic domain"/>
    <property type="match status" value="1"/>
</dbReference>
<feature type="binding site" evidence="10">
    <location>
        <begin position="112"/>
        <end position="118"/>
    </location>
    <ligand>
        <name>ATP</name>
        <dbReference type="ChEBI" id="CHEBI:30616"/>
    </ligand>
</feature>
<name>A0A0X8FBD3_9LACT</name>
<gene>
    <name evidence="10" type="primary">murF</name>
    <name evidence="15" type="ORF">AWM72_05345</name>
    <name evidence="16" type="ORF">CYJ28_04580</name>
</gene>
<dbReference type="UniPathway" id="UPA00219"/>
<dbReference type="SUPFAM" id="SSF53623">
    <property type="entry name" value="MurD-like peptide ligases, catalytic domain"/>
    <property type="match status" value="1"/>
</dbReference>
<dbReference type="PANTHER" id="PTHR43024:SF1">
    <property type="entry name" value="UDP-N-ACETYLMURAMOYL-TRIPEPTIDE--D-ALANYL-D-ALANINE LIGASE"/>
    <property type="match status" value="1"/>
</dbReference>
<evidence type="ECO:0000256" key="11">
    <source>
        <dbReference type="RuleBase" id="RU004136"/>
    </source>
</evidence>
<dbReference type="SUPFAM" id="SSF53244">
    <property type="entry name" value="MurD-like peptide ligases, peptide-binding domain"/>
    <property type="match status" value="1"/>
</dbReference>
<dbReference type="RefSeq" id="WP_067974392.1">
    <property type="nucleotide sequence ID" value="NZ_CAJHKM010000001.1"/>
</dbReference>
<evidence type="ECO:0000256" key="9">
    <source>
        <dbReference type="ARBA" id="ARBA00023316"/>
    </source>
</evidence>
<evidence type="ECO:0000313" key="17">
    <source>
        <dbReference type="Proteomes" id="UP000069912"/>
    </source>
</evidence>
<feature type="domain" description="Mur ligase C-terminal" evidence="13">
    <location>
        <begin position="320"/>
        <end position="452"/>
    </location>
</feature>
<organism evidence="15 17">
    <name type="scientific">Aerococcus sanguinicola</name>
    <dbReference type="NCBI Taxonomy" id="119206"/>
    <lineage>
        <taxon>Bacteria</taxon>
        <taxon>Bacillati</taxon>
        <taxon>Bacillota</taxon>
        <taxon>Bacilli</taxon>
        <taxon>Lactobacillales</taxon>
        <taxon>Aerococcaceae</taxon>
        <taxon>Aerococcus</taxon>
    </lineage>
</organism>
<comment type="similarity">
    <text evidence="10">Belongs to the MurCDEF family. MurF subfamily.</text>
</comment>
<dbReference type="GO" id="GO:0009252">
    <property type="term" value="P:peptidoglycan biosynthetic process"/>
    <property type="evidence" value="ECO:0007669"/>
    <property type="project" value="UniProtKB-UniRule"/>
</dbReference>
<dbReference type="InterPro" id="IPR051046">
    <property type="entry name" value="MurCDEF_CellWall_CoF430Synth"/>
</dbReference>
<evidence type="ECO:0000256" key="5">
    <source>
        <dbReference type="ARBA" id="ARBA00022840"/>
    </source>
</evidence>
<evidence type="ECO:0000259" key="12">
    <source>
        <dbReference type="Pfam" id="PF01225"/>
    </source>
</evidence>
<dbReference type="InterPro" id="IPR000713">
    <property type="entry name" value="Mur_ligase_N"/>
</dbReference>
<proteinExistence type="inferred from homology"/>
<dbReference type="SUPFAM" id="SSF63418">
    <property type="entry name" value="MurE/MurF N-terminal domain"/>
    <property type="match status" value="1"/>
</dbReference>
<dbReference type="PANTHER" id="PTHR43024">
    <property type="entry name" value="UDP-N-ACETYLMURAMOYL-TRIPEPTIDE--D-ALANYL-D-ALANINE LIGASE"/>
    <property type="match status" value="1"/>
</dbReference>
<evidence type="ECO:0000256" key="4">
    <source>
        <dbReference type="ARBA" id="ARBA00022741"/>
    </source>
</evidence>
<evidence type="ECO:0000313" key="16">
    <source>
        <dbReference type="EMBL" id="PKZ22396.1"/>
    </source>
</evidence>
<evidence type="ECO:0000256" key="3">
    <source>
        <dbReference type="ARBA" id="ARBA00022618"/>
    </source>
</evidence>
<dbReference type="KEGG" id="asan:AWM72_05345"/>
<dbReference type="GO" id="GO:0051301">
    <property type="term" value="P:cell division"/>
    <property type="evidence" value="ECO:0007669"/>
    <property type="project" value="UniProtKB-KW"/>
</dbReference>
<evidence type="ECO:0000313" key="18">
    <source>
        <dbReference type="Proteomes" id="UP000234239"/>
    </source>
</evidence>
<reference evidence="16 18" key="3">
    <citation type="submission" date="2017-12" db="EMBL/GenBank/DDBJ databases">
        <title>Phylogenetic diversity of female urinary microbiome.</title>
        <authorList>
            <person name="Thomas-White K."/>
            <person name="Wolfe A.J."/>
        </authorList>
    </citation>
    <scope>NUCLEOTIDE SEQUENCE [LARGE SCALE GENOMIC DNA]</scope>
    <source>
        <strain evidence="16 18">UMB0139</strain>
    </source>
</reference>
<dbReference type="Pfam" id="PF01225">
    <property type="entry name" value="Mur_ligase"/>
    <property type="match status" value="1"/>
</dbReference>
<evidence type="ECO:0000256" key="8">
    <source>
        <dbReference type="ARBA" id="ARBA00023306"/>
    </source>
</evidence>
<comment type="catalytic activity">
    <reaction evidence="11">
        <text>D-alanyl-D-alanine + UDP-N-acetyl-alpha-D-muramoyl-L-alanyl-gamma-D-glutamyl-meso-2,6-diaminopimelate + ATP = UDP-N-acetyl-alpha-D-muramoyl-L-alanyl-gamma-D-glutamyl-meso-2,6-diaminopimeloyl-D-alanyl-D-alanine + ADP + phosphate + H(+)</text>
        <dbReference type="Rhea" id="RHEA:28374"/>
        <dbReference type="ChEBI" id="CHEBI:15378"/>
        <dbReference type="ChEBI" id="CHEBI:30616"/>
        <dbReference type="ChEBI" id="CHEBI:43474"/>
        <dbReference type="ChEBI" id="CHEBI:57822"/>
        <dbReference type="ChEBI" id="CHEBI:61386"/>
        <dbReference type="ChEBI" id="CHEBI:83905"/>
        <dbReference type="ChEBI" id="CHEBI:456216"/>
        <dbReference type="EC" id="6.3.2.10"/>
    </reaction>
</comment>
<dbReference type="GO" id="GO:0047480">
    <property type="term" value="F:UDP-N-acetylmuramoyl-tripeptide-D-alanyl-D-alanine ligase activity"/>
    <property type="evidence" value="ECO:0007669"/>
    <property type="project" value="UniProtKB-UniRule"/>
</dbReference>
<keyword evidence="3 10" id="KW-0132">Cell division</keyword>
<comment type="catalytic activity">
    <reaction evidence="10">
        <text>UDP-N-acetyl-alpha-D-muramoyl-L-alanyl-gamma-D-glutamyl-L-lysine + D-alanyl-D-alanine + ATP = UDP-N-acetyl-alpha-D-muramoyl-L-alanyl-gamma-D-glutamyl-L-lysyl-D-alanyl-D-alanine + ADP + phosphate + H(+)</text>
        <dbReference type="Rhea" id="RHEA:16085"/>
        <dbReference type="ChEBI" id="CHEBI:15378"/>
        <dbReference type="ChEBI" id="CHEBI:30616"/>
        <dbReference type="ChEBI" id="CHEBI:43474"/>
        <dbReference type="ChEBI" id="CHEBI:57822"/>
        <dbReference type="ChEBI" id="CHEBI:70758"/>
        <dbReference type="ChEBI" id="CHEBI:83903"/>
        <dbReference type="ChEBI" id="CHEBI:456216"/>
        <dbReference type="EC" id="6.3.2.10"/>
    </reaction>
</comment>
<dbReference type="InterPro" id="IPR036615">
    <property type="entry name" value="Mur_ligase_C_dom_sf"/>
</dbReference>
<keyword evidence="9 10" id="KW-0961">Cell wall biogenesis/degradation</keyword>
<dbReference type="EMBL" id="PKGY01000002">
    <property type="protein sequence ID" value="PKZ22396.1"/>
    <property type="molecule type" value="Genomic_DNA"/>
</dbReference>
<dbReference type="EMBL" id="CP014160">
    <property type="protein sequence ID" value="AMB94220.1"/>
    <property type="molecule type" value="Genomic_DNA"/>
</dbReference>
<dbReference type="OrthoDB" id="9801978at2"/>
<dbReference type="GO" id="GO:0005737">
    <property type="term" value="C:cytoplasm"/>
    <property type="evidence" value="ECO:0007669"/>
    <property type="project" value="UniProtKB-SubCell"/>
</dbReference>
<dbReference type="Gene3D" id="3.90.190.20">
    <property type="entry name" value="Mur ligase, C-terminal domain"/>
    <property type="match status" value="1"/>
</dbReference>
<dbReference type="HAMAP" id="MF_02019">
    <property type="entry name" value="MurF"/>
    <property type="match status" value="1"/>
</dbReference>
<reference evidence="17" key="2">
    <citation type="submission" date="2016-01" db="EMBL/GenBank/DDBJ databases">
        <title>Six Aerococcus type strain genome sequencing and assembly using PacBio and Illumina Hiseq.</title>
        <authorList>
            <person name="Carkaci D."/>
            <person name="Dargis R."/>
            <person name="Nielsen X.C."/>
            <person name="Skovgaard O."/>
            <person name="Fuursted K."/>
            <person name="Christensen J.J."/>
        </authorList>
    </citation>
    <scope>NUCLEOTIDE SEQUENCE [LARGE SCALE GENOMIC DNA]</scope>
    <source>
        <strain evidence="17">CCUG43001</strain>
    </source>
</reference>
<dbReference type="GO" id="GO:0071555">
    <property type="term" value="P:cell wall organization"/>
    <property type="evidence" value="ECO:0007669"/>
    <property type="project" value="UniProtKB-KW"/>
</dbReference>
<dbReference type="Pfam" id="PF08245">
    <property type="entry name" value="Mur_ligase_M"/>
    <property type="match status" value="1"/>
</dbReference>
<dbReference type="InterPro" id="IPR035911">
    <property type="entry name" value="MurE/MurF_N"/>
</dbReference>
<comment type="subcellular location">
    <subcellularLocation>
        <location evidence="10 11">Cytoplasm</location>
    </subcellularLocation>
</comment>
<dbReference type="Gene3D" id="3.40.1390.10">
    <property type="entry name" value="MurE/MurF, N-terminal domain"/>
    <property type="match status" value="1"/>
</dbReference>
<dbReference type="NCBIfam" id="TIGR01143">
    <property type="entry name" value="murF"/>
    <property type="match status" value="1"/>
</dbReference>
<keyword evidence="1 10" id="KW-0963">Cytoplasm</keyword>
<dbReference type="EC" id="6.3.2.10" evidence="10 11"/>